<dbReference type="Proteomes" id="UP000807342">
    <property type="component" value="Unassembled WGS sequence"/>
</dbReference>
<accession>A0A9P5WVQ6</accession>
<gene>
    <name evidence="2" type="ORF">P691DRAFT_786394</name>
</gene>
<reference evidence="2" key="1">
    <citation type="submission" date="2020-11" db="EMBL/GenBank/DDBJ databases">
        <authorList>
            <consortium name="DOE Joint Genome Institute"/>
            <person name="Ahrendt S."/>
            <person name="Riley R."/>
            <person name="Andreopoulos W."/>
            <person name="Labutti K."/>
            <person name="Pangilinan J."/>
            <person name="Ruiz-Duenas F.J."/>
            <person name="Barrasa J.M."/>
            <person name="Sanchez-Garcia M."/>
            <person name="Camarero S."/>
            <person name="Miyauchi S."/>
            <person name="Serrano A."/>
            <person name="Linde D."/>
            <person name="Babiker R."/>
            <person name="Drula E."/>
            <person name="Ayuso-Fernandez I."/>
            <person name="Pacheco R."/>
            <person name="Padilla G."/>
            <person name="Ferreira P."/>
            <person name="Barriuso J."/>
            <person name="Kellner H."/>
            <person name="Castanera R."/>
            <person name="Alfaro M."/>
            <person name="Ramirez L."/>
            <person name="Pisabarro A.G."/>
            <person name="Kuo A."/>
            <person name="Tritt A."/>
            <person name="Lipzen A."/>
            <person name="He G."/>
            <person name="Yan M."/>
            <person name="Ng V."/>
            <person name="Cullen D."/>
            <person name="Martin F."/>
            <person name="Rosso M.-N."/>
            <person name="Henrissat B."/>
            <person name="Hibbett D."/>
            <person name="Martinez A.T."/>
            <person name="Grigoriev I.V."/>
        </authorList>
    </citation>
    <scope>NUCLEOTIDE SEQUENCE</scope>
    <source>
        <strain evidence="2">MF-IS2</strain>
    </source>
</reference>
<dbReference type="EMBL" id="MU154143">
    <property type="protein sequence ID" value="KAF9439488.1"/>
    <property type="molecule type" value="Genomic_DNA"/>
</dbReference>
<evidence type="ECO:0000256" key="1">
    <source>
        <dbReference type="SAM" id="MobiDB-lite"/>
    </source>
</evidence>
<proteinExistence type="predicted"/>
<feature type="non-terminal residue" evidence="2">
    <location>
        <position position="1"/>
    </location>
</feature>
<keyword evidence="3" id="KW-1185">Reference proteome</keyword>
<feature type="region of interest" description="Disordered" evidence="1">
    <location>
        <begin position="23"/>
        <end position="56"/>
    </location>
</feature>
<sequence>GYETHDGVLSIFEELVEMARGPEQRRYSNVNRRSREPSEKSIPLRNPEQHPRQELQLDPNLPMIHYYTPRIQTPIDHIPTKQLFSPTPPLRSVLLRLSGPPQRPWGTLESAAALSVRRVRFTTKWELVNSTMSSSPNQKAQIVEVTLANILPAFTLSQAAAINSKHSISITGNGITTVQPGTVFRLVPRDQAWIDIRCREGVGKCYGDGGGQG</sequence>
<dbReference type="OrthoDB" id="6039950at2759"/>
<dbReference type="AlphaFoldDB" id="A0A9P5WVQ6"/>
<evidence type="ECO:0000313" key="2">
    <source>
        <dbReference type="EMBL" id="KAF9439488.1"/>
    </source>
</evidence>
<name>A0A9P5WVQ6_9AGAR</name>
<evidence type="ECO:0000313" key="3">
    <source>
        <dbReference type="Proteomes" id="UP000807342"/>
    </source>
</evidence>
<comment type="caution">
    <text evidence="2">The sequence shown here is derived from an EMBL/GenBank/DDBJ whole genome shotgun (WGS) entry which is preliminary data.</text>
</comment>
<protein>
    <submittedName>
        <fullName evidence="2">Uncharacterized protein</fullName>
    </submittedName>
</protein>
<organism evidence="2 3">
    <name type="scientific">Macrolepiota fuliginosa MF-IS2</name>
    <dbReference type="NCBI Taxonomy" id="1400762"/>
    <lineage>
        <taxon>Eukaryota</taxon>
        <taxon>Fungi</taxon>
        <taxon>Dikarya</taxon>
        <taxon>Basidiomycota</taxon>
        <taxon>Agaricomycotina</taxon>
        <taxon>Agaricomycetes</taxon>
        <taxon>Agaricomycetidae</taxon>
        <taxon>Agaricales</taxon>
        <taxon>Agaricineae</taxon>
        <taxon>Agaricaceae</taxon>
        <taxon>Macrolepiota</taxon>
    </lineage>
</organism>